<sequence length="176" mass="19696">MYSTYGTKAYCNAKENPHYPGEDDKYWASKLTGSLMMRTKLLWMREIRMDTQVLKVQAAQIGYDHCPNFWLAFSAPVYTTPPKCTPCNSVREQKATGTATSCPHSAASPYSICNDTRSQLYAATGLQLSSETIGEHCLDSIIISVSPQQQDNLKDTRKLSGYLSYDTLKMIVCQDP</sequence>
<reference evidence="2" key="1">
    <citation type="journal article" date="2013" name="Nat. Genet.">
        <title>The duck genome and transcriptome provide insight into an avian influenza virus reservoir species.</title>
        <authorList>
            <person name="Huang Y."/>
            <person name="Li Y."/>
            <person name="Burt D.W."/>
            <person name="Chen H."/>
            <person name="Zhang Y."/>
            <person name="Qian W."/>
            <person name="Kim H."/>
            <person name="Gan S."/>
            <person name="Zhao Y."/>
            <person name="Li J."/>
            <person name="Yi K."/>
            <person name="Feng H."/>
            <person name="Zhu P."/>
            <person name="Li B."/>
            <person name="Liu Q."/>
            <person name="Fairley S."/>
            <person name="Magor K.E."/>
            <person name="Du Z."/>
            <person name="Hu X."/>
            <person name="Goodman L."/>
            <person name="Tafer H."/>
            <person name="Vignal A."/>
            <person name="Lee T."/>
            <person name="Kim K.W."/>
            <person name="Sheng Z."/>
            <person name="An Y."/>
            <person name="Searle S."/>
            <person name="Herrero J."/>
            <person name="Groenen M.A."/>
            <person name="Crooijmans R.P."/>
            <person name="Faraut T."/>
            <person name="Cai Q."/>
            <person name="Webster R.G."/>
            <person name="Aldridge J.R."/>
            <person name="Warren W.C."/>
            <person name="Bartschat S."/>
            <person name="Kehr S."/>
            <person name="Marz M."/>
            <person name="Stadler P.F."/>
            <person name="Smith J."/>
            <person name="Kraus R.H."/>
            <person name="Zhao Y."/>
            <person name="Ren L."/>
            <person name="Fei J."/>
            <person name="Morisson M."/>
            <person name="Kaiser P."/>
            <person name="Griffin D.K."/>
            <person name="Rao M."/>
            <person name="Pitel F."/>
            <person name="Wang J."/>
            <person name="Li N."/>
        </authorList>
    </citation>
    <scope>NUCLEOTIDE SEQUENCE [LARGE SCALE GENOMIC DNA]</scope>
</reference>
<organism evidence="1 2">
    <name type="scientific">Anas platyrhynchos</name>
    <name type="common">Mallard</name>
    <name type="synonym">Anas boschas</name>
    <dbReference type="NCBI Taxonomy" id="8839"/>
    <lineage>
        <taxon>Eukaryota</taxon>
        <taxon>Metazoa</taxon>
        <taxon>Chordata</taxon>
        <taxon>Craniata</taxon>
        <taxon>Vertebrata</taxon>
        <taxon>Euteleostomi</taxon>
        <taxon>Archelosauria</taxon>
        <taxon>Archosauria</taxon>
        <taxon>Dinosauria</taxon>
        <taxon>Saurischia</taxon>
        <taxon>Theropoda</taxon>
        <taxon>Coelurosauria</taxon>
        <taxon>Aves</taxon>
        <taxon>Neognathae</taxon>
        <taxon>Galloanserae</taxon>
        <taxon>Anseriformes</taxon>
        <taxon>Anatidae</taxon>
        <taxon>Anatinae</taxon>
        <taxon>Anas</taxon>
    </lineage>
</organism>
<evidence type="ECO:0000313" key="1">
    <source>
        <dbReference type="EMBL" id="EOA94431.1"/>
    </source>
</evidence>
<gene>
    <name evidence="1" type="ORF">Anapl_15769</name>
</gene>
<keyword evidence="2" id="KW-1185">Reference proteome</keyword>
<dbReference type="Proteomes" id="UP000296049">
    <property type="component" value="Unassembled WGS sequence"/>
</dbReference>
<name>R0JBV1_ANAPL</name>
<dbReference type="AlphaFoldDB" id="R0JBV1"/>
<accession>R0JBV1</accession>
<protein>
    <submittedName>
        <fullName evidence="1">Uncharacterized protein</fullName>
    </submittedName>
</protein>
<evidence type="ECO:0000313" key="2">
    <source>
        <dbReference type="Proteomes" id="UP000296049"/>
    </source>
</evidence>
<dbReference type="EMBL" id="KB744771">
    <property type="protein sequence ID" value="EOA94431.1"/>
    <property type="molecule type" value="Genomic_DNA"/>
</dbReference>
<proteinExistence type="predicted"/>